<dbReference type="Pfam" id="PF00520">
    <property type="entry name" value="Ion_trans"/>
    <property type="match status" value="1"/>
</dbReference>
<feature type="transmembrane region" description="Helical" evidence="6">
    <location>
        <begin position="318"/>
        <end position="339"/>
    </location>
</feature>
<name>A0A1Q9D541_SYMMI</name>
<evidence type="ECO:0000256" key="3">
    <source>
        <dbReference type="ARBA" id="ARBA00022989"/>
    </source>
</evidence>
<keyword evidence="8" id="KW-0407">Ion channel</keyword>
<keyword evidence="4 6" id="KW-0472">Membrane</keyword>
<evidence type="ECO:0000256" key="5">
    <source>
        <dbReference type="SAM" id="MobiDB-lite"/>
    </source>
</evidence>
<dbReference type="Proteomes" id="UP000186817">
    <property type="component" value="Unassembled WGS sequence"/>
</dbReference>
<feature type="transmembrane region" description="Helical" evidence="6">
    <location>
        <begin position="168"/>
        <end position="190"/>
    </location>
</feature>
<dbReference type="AlphaFoldDB" id="A0A1Q9D541"/>
<feature type="domain" description="Ion transport" evidence="7">
    <location>
        <begin position="169"/>
        <end position="424"/>
    </location>
</feature>
<keyword evidence="8" id="KW-0406">Ion transport</keyword>
<feature type="transmembrane region" description="Helical" evidence="6">
    <location>
        <begin position="394"/>
        <end position="421"/>
    </location>
</feature>
<dbReference type="EMBL" id="LSRX01000719">
    <property type="protein sequence ID" value="OLP90285.1"/>
    <property type="molecule type" value="Genomic_DNA"/>
</dbReference>
<dbReference type="OMA" id="KNNEWAL"/>
<sequence>MVAEEGYDGFLRAELDRLFESLVRQHQAEVDQARRPRLVPEGSKSVGLGHAASGWLSLGSESDAAGPETGASCTSLTSFAKSDASNAAMRNWEALTEKMLTKMNPELEALMLRGPWKVGLQHGHLKRDHTKSFQLSPLPKIHRMRDLETDTASCLQPLVLTPSSKVHILWSLIGSLFIVWDLVTIPLELFDVQAMIEFLVSVGRFSFVYWLIDMPLHMIFAVEVDGHLEMRPRELIRRYLRGWFAIDIIVISIDASLIILQEVQNSEPEGSPIRSARYLRTFRLLRLLRLLRVAKLQQELTLLANHFLSTYAFMVMKIVSGLLMILAVNHVIACCWYGLGKWTLDSSSGSSWLVNANMEEAGFSDSYAVSIHWALTQFTPATNNVAPANALERLFAVLVILLAMGMFSSFISSITATVSTLRQSRSEHFKRHSFLVRFFNERNLSIELFGKVHDVLKKQGSFDLRLKEDEVELLDNVPERLKVYLHEEMFLGSLMSLHCWRGWKKLDDDEDFIRQVCHFAMAEHVATPGQDAFMPGTECSEVYVIEAGSMGYIARQLNSAMAEVESSEQHRGRLTANTGETCYYAGISCEKFAHIVKQHGPPLWQYMQIYGILFIEEIEHMDAEDFFVTDQCLADERMEEIAMRAQRFADMVKAKSGTSFMATLAAMANQAHQWPQSPSAPHSPHSHQHLHSPSKSILDIGSRTKL</sequence>
<dbReference type="Gene3D" id="1.10.287.70">
    <property type="match status" value="1"/>
</dbReference>
<keyword evidence="9" id="KW-1185">Reference proteome</keyword>
<evidence type="ECO:0000259" key="7">
    <source>
        <dbReference type="Pfam" id="PF00520"/>
    </source>
</evidence>
<evidence type="ECO:0000313" key="9">
    <source>
        <dbReference type="Proteomes" id="UP000186817"/>
    </source>
</evidence>
<organism evidence="8 9">
    <name type="scientific">Symbiodinium microadriaticum</name>
    <name type="common">Dinoflagellate</name>
    <name type="synonym">Zooxanthella microadriatica</name>
    <dbReference type="NCBI Taxonomy" id="2951"/>
    <lineage>
        <taxon>Eukaryota</taxon>
        <taxon>Sar</taxon>
        <taxon>Alveolata</taxon>
        <taxon>Dinophyceae</taxon>
        <taxon>Suessiales</taxon>
        <taxon>Symbiodiniaceae</taxon>
        <taxon>Symbiodinium</taxon>
    </lineage>
</organism>
<feature type="transmembrane region" description="Helical" evidence="6">
    <location>
        <begin position="242"/>
        <end position="260"/>
    </location>
</feature>
<dbReference type="GO" id="GO:0005216">
    <property type="term" value="F:monoatomic ion channel activity"/>
    <property type="evidence" value="ECO:0007669"/>
    <property type="project" value="InterPro"/>
</dbReference>
<protein>
    <submittedName>
        <fullName evidence="8">Potassium channel AKT1</fullName>
    </submittedName>
</protein>
<comment type="caution">
    <text evidence="8">The sequence shown here is derived from an EMBL/GenBank/DDBJ whole genome shotgun (WGS) entry which is preliminary data.</text>
</comment>
<keyword evidence="2 6" id="KW-0812">Transmembrane</keyword>
<gene>
    <name evidence="8" type="primary">AKT1</name>
    <name evidence="8" type="ORF">AK812_SmicGene28152</name>
</gene>
<comment type="subcellular location">
    <subcellularLocation>
        <location evidence="1">Membrane</location>
        <topology evidence="1">Multi-pass membrane protein</topology>
    </subcellularLocation>
</comment>
<feature type="compositionally biased region" description="Low complexity" evidence="5">
    <location>
        <begin position="672"/>
        <end position="683"/>
    </location>
</feature>
<accession>A0A1Q9D541</accession>
<dbReference type="OrthoDB" id="421226at2759"/>
<keyword evidence="8" id="KW-0813">Transport</keyword>
<feature type="region of interest" description="Disordered" evidence="5">
    <location>
        <begin position="671"/>
        <end position="706"/>
    </location>
</feature>
<dbReference type="GO" id="GO:0016020">
    <property type="term" value="C:membrane"/>
    <property type="evidence" value="ECO:0007669"/>
    <property type="project" value="UniProtKB-SubCell"/>
</dbReference>
<keyword evidence="3 6" id="KW-1133">Transmembrane helix</keyword>
<dbReference type="PANTHER" id="PTHR47823:SF9">
    <property type="entry name" value="CHROMOSOME UNDETERMINED SCAFFOLD_10, WHOLE GENOME SHOTGUN SEQUENCE"/>
    <property type="match status" value="1"/>
</dbReference>
<dbReference type="SUPFAM" id="SSF81324">
    <property type="entry name" value="Voltage-gated potassium channels"/>
    <property type="match status" value="1"/>
</dbReference>
<evidence type="ECO:0000256" key="6">
    <source>
        <dbReference type="SAM" id="Phobius"/>
    </source>
</evidence>
<dbReference type="PANTHER" id="PTHR47823">
    <property type="entry name" value="ION_TRANS DOMAIN-CONTAINING PROTEIN"/>
    <property type="match status" value="1"/>
</dbReference>
<proteinExistence type="predicted"/>
<evidence type="ECO:0000313" key="8">
    <source>
        <dbReference type="EMBL" id="OLP90285.1"/>
    </source>
</evidence>
<evidence type="ECO:0000256" key="1">
    <source>
        <dbReference type="ARBA" id="ARBA00004141"/>
    </source>
</evidence>
<evidence type="ECO:0000256" key="2">
    <source>
        <dbReference type="ARBA" id="ARBA00022692"/>
    </source>
</evidence>
<dbReference type="InterPro" id="IPR005821">
    <property type="entry name" value="Ion_trans_dom"/>
</dbReference>
<dbReference type="InterPro" id="IPR018490">
    <property type="entry name" value="cNMP-bd_dom_sf"/>
</dbReference>
<reference evidence="8 9" key="1">
    <citation type="submission" date="2016-02" db="EMBL/GenBank/DDBJ databases">
        <title>Genome analysis of coral dinoflagellate symbionts highlights evolutionary adaptations to a symbiotic lifestyle.</title>
        <authorList>
            <person name="Aranda M."/>
            <person name="Li Y."/>
            <person name="Liew Y.J."/>
            <person name="Baumgarten S."/>
            <person name="Simakov O."/>
            <person name="Wilson M."/>
            <person name="Piel J."/>
            <person name="Ashoor H."/>
            <person name="Bougouffa S."/>
            <person name="Bajic V.B."/>
            <person name="Ryu T."/>
            <person name="Ravasi T."/>
            <person name="Bayer T."/>
            <person name="Micklem G."/>
            <person name="Kim H."/>
            <person name="Bhak J."/>
            <person name="Lajeunesse T.C."/>
            <person name="Voolstra C.R."/>
        </authorList>
    </citation>
    <scope>NUCLEOTIDE SEQUENCE [LARGE SCALE GENOMIC DNA]</scope>
    <source>
        <strain evidence="8 9">CCMP2467</strain>
    </source>
</reference>
<evidence type="ECO:0000256" key="4">
    <source>
        <dbReference type="ARBA" id="ARBA00023136"/>
    </source>
</evidence>
<dbReference type="SUPFAM" id="SSF51206">
    <property type="entry name" value="cAMP-binding domain-like"/>
    <property type="match status" value="1"/>
</dbReference>